<dbReference type="InterPro" id="IPR036513">
    <property type="entry name" value="STAS_dom_sf"/>
</dbReference>
<keyword evidence="9" id="KW-1133">Transmembrane helix</keyword>
<evidence type="ECO:0000256" key="3">
    <source>
        <dbReference type="ARBA" id="ARBA00022519"/>
    </source>
</evidence>
<dbReference type="RefSeq" id="WP_272417462.1">
    <property type="nucleotide sequence ID" value="NZ_JAGTJJ010000002.1"/>
</dbReference>
<dbReference type="GO" id="GO:0000166">
    <property type="term" value="F:nucleotide binding"/>
    <property type="evidence" value="ECO:0007669"/>
    <property type="project" value="UniProtKB-KW"/>
</dbReference>
<dbReference type="InterPro" id="IPR001610">
    <property type="entry name" value="PAC"/>
</dbReference>
<dbReference type="SMART" id="SM00091">
    <property type="entry name" value="PAS"/>
    <property type="match status" value="3"/>
</dbReference>
<dbReference type="SMART" id="SM00086">
    <property type="entry name" value="PAC"/>
    <property type="match status" value="3"/>
</dbReference>
<protein>
    <submittedName>
        <fullName evidence="14">PAS domain S-box protein</fullName>
    </submittedName>
</protein>
<feature type="domain" description="STAS" evidence="13">
    <location>
        <begin position="417"/>
        <end position="528"/>
    </location>
</feature>
<keyword evidence="5" id="KW-0808">Transferase</keyword>
<evidence type="ECO:0000256" key="8">
    <source>
        <dbReference type="ARBA" id="ARBA00022741"/>
    </source>
</evidence>
<dbReference type="CDD" id="cd07041">
    <property type="entry name" value="STAS_RsbR_RsbS_like"/>
    <property type="match status" value="1"/>
</dbReference>
<dbReference type="SUPFAM" id="SSF52091">
    <property type="entry name" value="SpoIIaa-like"/>
    <property type="match status" value="1"/>
</dbReference>
<feature type="domain" description="PAC" evidence="12">
    <location>
        <begin position="225"/>
        <end position="281"/>
    </location>
</feature>
<dbReference type="InterPro" id="IPR051932">
    <property type="entry name" value="Bact_StressResp_Reg"/>
</dbReference>
<dbReference type="Proteomes" id="UP001151081">
    <property type="component" value="Unassembled WGS sequence"/>
</dbReference>
<dbReference type="InterPro" id="IPR000700">
    <property type="entry name" value="PAS-assoc_C"/>
</dbReference>
<evidence type="ECO:0000259" key="11">
    <source>
        <dbReference type="PROSITE" id="PS50112"/>
    </source>
</evidence>
<feature type="domain" description="PAC" evidence="12">
    <location>
        <begin position="356"/>
        <end position="408"/>
    </location>
</feature>
<evidence type="ECO:0000259" key="13">
    <source>
        <dbReference type="PROSITE" id="PS50801"/>
    </source>
</evidence>
<evidence type="ECO:0000256" key="4">
    <source>
        <dbReference type="ARBA" id="ARBA00022553"/>
    </source>
</evidence>
<dbReference type="PROSITE" id="PS50112">
    <property type="entry name" value="PAS"/>
    <property type="match status" value="2"/>
</dbReference>
<feature type="domain" description="PAS" evidence="11">
    <location>
        <begin position="148"/>
        <end position="193"/>
    </location>
</feature>
<comment type="subcellular location">
    <subcellularLocation>
        <location evidence="1">Cell inner membrane</location>
        <topology evidence="1">Multi-pass membrane protein</topology>
    </subcellularLocation>
</comment>
<keyword evidence="8" id="KW-0547">Nucleotide-binding</keyword>
<dbReference type="Gene3D" id="3.30.450.20">
    <property type="entry name" value="PAS domain"/>
    <property type="match status" value="3"/>
</dbReference>
<dbReference type="PROSITE" id="PS50801">
    <property type="entry name" value="STAS"/>
    <property type="match status" value="1"/>
</dbReference>
<gene>
    <name evidence="14" type="ORF">KEG57_07970</name>
</gene>
<name>A0A9X3WY63_9BACT</name>
<feature type="domain" description="PAC" evidence="12">
    <location>
        <begin position="84"/>
        <end position="136"/>
    </location>
</feature>
<keyword evidence="6" id="KW-0812">Transmembrane</keyword>
<evidence type="ECO:0000256" key="9">
    <source>
        <dbReference type="ARBA" id="ARBA00022989"/>
    </source>
</evidence>
<keyword evidence="15" id="KW-1185">Reference proteome</keyword>
<dbReference type="EMBL" id="JAGTJJ010000002">
    <property type="protein sequence ID" value="MDC3980424.1"/>
    <property type="molecule type" value="Genomic_DNA"/>
</dbReference>
<keyword evidence="10" id="KW-0472">Membrane</keyword>
<dbReference type="PANTHER" id="PTHR33745">
    <property type="entry name" value="RSBT ANTAGONIST PROTEIN RSBS-RELATED"/>
    <property type="match status" value="1"/>
</dbReference>
<dbReference type="Pfam" id="PF08448">
    <property type="entry name" value="PAS_4"/>
    <property type="match status" value="2"/>
</dbReference>
<dbReference type="CDD" id="cd00130">
    <property type="entry name" value="PAS"/>
    <property type="match status" value="3"/>
</dbReference>
<reference evidence="14 15" key="1">
    <citation type="submission" date="2021-04" db="EMBL/GenBank/DDBJ databases">
        <title>Genome analysis of Polyangium sp.</title>
        <authorList>
            <person name="Li Y."/>
            <person name="Wang J."/>
        </authorList>
    </citation>
    <scope>NUCLEOTIDE SEQUENCE [LARGE SCALE GENOMIC DNA]</scope>
    <source>
        <strain evidence="14 15">SDU14</strain>
    </source>
</reference>
<dbReference type="FunFam" id="2.10.70.100:FF:000001">
    <property type="entry name" value="Sensory transduction histidine kinase"/>
    <property type="match status" value="1"/>
</dbReference>
<evidence type="ECO:0000256" key="7">
    <source>
        <dbReference type="ARBA" id="ARBA00022737"/>
    </source>
</evidence>
<dbReference type="Gene3D" id="3.30.750.24">
    <property type="entry name" value="STAS domain"/>
    <property type="match status" value="1"/>
</dbReference>
<accession>A0A9X3WY63</accession>
<keyword evidence="2" id="KW-1003">Cell membrane</keyword>
<dbReference type="AlphaFoldDB" id="A0A9X3WY63"/>
<proteinExistence type="predicted"/>
<dbReference type="NCBIfam" id="TIGR00229">
    <property type="entry name" value="sensory_box"/>
    <property type="match status" value="3"/>
</dbReference>
<dbReference type="InterPro" id="IPR013655">
    <property type="entry name" value="PAS_fold_3"/>
</dbReference>
<dbReference type="InterPro" id="IPR013656">
    <property type="entry name" value="PAS_4"/>
</dbReference>
<evidence type="ECO:0000256" key="5">
    <source>
        <dbReference type="ARBA" id="ARBA00022679"/>
    </source>
</evidence>
<dbReference type="InterPro" id="IPR002645">
    <property type="entry name" value="STAS_dom"/>
</dbReference>
<dbReference type="InterPro" id="IPR035965">
    <property type="entry name" value="PAS-like_dom_sf"/>
</dbReference>
<keyword evidence="3" id="KW-0997">Cell inner membrane</keyword>
<dbReference type="SUPFAM" id="SSF55785">
    <property type="entry name" value="PYP-like sensor domain (PAS domain)"/>
    <property type="match status" value="3"/>
</dbReference>
<sequence>MVTSTIAPAPPLPFDAPTFFAQSKDVCVVYDVARRFVYANPAATALFAFEPAALAGKSPRDLYGDRASSIEQCVERAFSSGEVVQVVHKIRGGSGEVVYLDTSYTPMRGADGGVSFIVSIGRDMTDTSARWRELEDTVARRTRDLTAMESRFDGLLRNLQIGLIIRGPRGEMRFVNRRALELLGLTEAQMLGRAPSDPGWAMLDEDGKPLPPDQAPMARALGKGESLSAMIIGVDRPKTADRVWILVNVMVQRGADGAIEQYVATLSDVTEAQKATRALAEREETFRLLAETITDVFWMTNADEHGLVYVSPAYENVWGRPRSEVYEDRSNFLEAIHPDDHSSVLEALPLQEKGEYDIEYRVVRPGGTIRWVRDRAFPVKDASGKVVRLVGLATDITEQRSTSELIRRQADALRELSTPLVPIGQGVLAMPIVGVLDSARARQVLETLLEGIVAHAAEVVILDVTGVGVVDAQVASALVSATQAARLLGAEVLLTGLRPDVAHTIVGLGLDLGTIVTRSTLEMGIRWALSERKRGKNASFRKGSGK</sequence>
<evidence type="ECO:0000313" key="15">
    <source>
        <dbReference type="Proteomes" id="UP001151081"/>
    </source>
</evidence>
<dbReference type="PROSITE" id="PS50113">
    <property type="entry name" value="PAC"/>
    <property type="match status" value="3"/>
</dbReference>
<organism evidence="14 15">
    <name type="scientific">Polyangium jinanense</name>
    <dbReference type="NCBI Taxonomy" id="2829994"/>
    <lineage>
        <taxon>Bacteria</taxon>
        <taxon>Pseudomonadati</taxon>
        <taxon>Myxococcota</taxon>
        <taxon>Polyangia</taxon>
        <taxon>Polyangiales</taxon>
        <taxon>Polyangiaceae</taxon>
        <taxon>Polyangium</taxon>
    </lineage>
</organism>
<evidence type="ECO:0000313" key="14">
    <source>
        <dbReference type="EMBL" id="MDC3980424.1"/>
    </source>
</evidence>
<keyword evidence="7" id="KW-0677">Repeat</keyword>
<dbReference type="Pfam" id="PF01740">
    <property type="entry name" value="STAS"/>
    <property type="match status" value="1"/>
</dbReference>
<feature type="domain" description="PAS" evidence="11">
    <location>
        <begin position="282"/>
        <end position="355"/>
    </location>
</feature>
<comment type="caution">
    <text evidence="14">The sequence shown here is derived from an EMBL/GenBank/DDBJ whole genome shotgun (WGS) entry which is preliminary data.</text>
</comment>
<dbReference type="Pfam" id="PF08447">
    <property type="entry name" value="PAS_3"/>
    <property type="match status" value="1"/>
</dbReference>
<dbReference type="GO" id="GO:0005886">
    <property type="term" value="C:plasma membrane"/>
    <property type="evidence" value="ECO:0007669"/>
    <property type="project" value="UniProtKB-SubCell"/>
</dbReference>
<evidence type="ECO:0000256" key="6">
    <source>
        <dbReference type="ARBA" id="ARBA00022692"/>
    </source>
</evidence>
<evidence type="ECO:0000256" key="10">
    <source>
        <dbReference type="ARBA" id="ARBA00023136"/>
    </source>
</evidence>
<evidence type="ECO:0000256" key="1">
    <source>
        <dbReference type="ARBA" id="ARBA00004429"/>
    </source>
</evidence>
<dbReference type="GO" id="GO:0016740">
    <property type="term" value="F:transferase activity"/>
    <property type="evidence" value="ECO:0007669"/>
    <property type="project" value="UniProtKB-KW"/>
</dbReference>
<evidence type="ECO:0000256" key="2">
    <source>
        <dbReference type="ARBA" id="ARBA00022475"/>
    </source>
</evidence>
<keyword evidence="4" id="KW-0597">Phosphoprotein</keyword>
<evidence type="ECO:0000259" key="12">
    <source>
        <dbReference type="PROSITE" id="PS50113"/>
    </source>
</evidence>
<dbReference type="InterPro" id="IPR000014">
    <property type="entry name" value="PAS"/>
</dbReference>
<dbReference type="PANTHER" id="PTHR33745:SF3">
    <property type="entry name" value="RSBT CO-ANTAGONIST PROTEIN RSBRC"/>
    <property type="match status" value="1"/>
</dbReference>